<feature type="domain" description="Na+/H+ antiporter MnhB subunit-related protein" evidence="13">
    <location>
        <begin position="820"/>
        <end position="943"/>
    </location>
</feature>
<dbReference type="PANTHER" id="PTHR43373:SF1">
    <property type="entry name" value="NA(+)_H(+) ANTIPORTER SUBUNIT A"/>
    <property type="match status" value="1"/>
</dbReference>
<dbReference type="GO" id="GO:0005886">
    <property type="term" value="C:plasma membrane"/>
    <property type="evidence" value="ECO:0007669"/>
    <property type="project" value="UniProtKB-SubCell"/>
</dbReference>
<feature type="transmembrane region" description="Helical" evidence="10">
    <location>
        <begin position="158"/>
        <end position="184"/>
    </location>
</feature>
<feature type="transmembrane region" description="Helical" evidence="10">
    <location>
        <begin position="819"/>
        <end position="840"/>
    </location>
</feature>
<feature type="transmembrane region" description="Helical" evidence="10">
    <location>
        <begin position="619"/>
        <end position="638"/>
    </location>
</feature>
<dbReference type="GO" id="GO:0015297">
    <property type="term" value="F:antiporter activity"/>
    <property type="evidence" value="ECO:0007669"/>
    <property type="project" value="UniProtKB-KW"/>
</dbReference>
<feature type="domain" description="NADH:quinone oxidoreductase/Mrp antiporter transmembrane" evidence="11">
    <location>
        <begin position="125"/>
        <end position="412"/>
    </location>
</feature>
<feature type="transmembrane region" description="Helical" evidence="10">
    <location>
        <begin position="740"/>
        <end position="759"/>
    </location>
</feature>
<evidence type="ECO:0000256" key="6">
    <source>
        <dbReference type="ARBA" id="ARBA00022989"/>
    </source>
</evidence>
<dbReference type="RefSeq" id="WP_160953694.1">
    <property type="nucleotide sequence ID" value="NZ_WWEQ01000043.1"/>
</dbReference>
<evidence type="ECO:0000256" key="5">
    <source>
        <dbReference type="ARBA" id="ARBA00022692"/>
    </source>
</evidence>
<evidence type="ECO:0000256" key="9">
    <source>
        <dbReference type="RuleBase" id="RU000320"/>
    </source>
</evidence>
<keyword evidence="3" id="KW-0050">Antiport</keyword>
<keyword evidence="4" id="KW-1003">Cell membrane</keyword>
<dbReference type="InterPro" id="IPR001516">
    <property type="entry name" value="Proton_antipo_N"/>
</dbReference>
<dbReference type="GO" id="GO:0006811">
    <property type="term" value="P:monoatomic ion transport"/>
    <property type="evidence" value="ECO:0007669"/>
    <property type="project" value="UniProtKB-KW"/>
</dbReference>
<dbReference type="Proteomes" id="UP000469215">
    <property type="component" value="Unassembled WGS sequence"/>
</dbReference>
<feature type="transmembrane region" description="Helical" evidence="10">
    <location>
        <begin position="129"/>
        <end position="146"/>
    </location>
</feature>
<feature type="transmembrane region" description="Helical" evidence="10">
    <location>
        <begin position="683"/>
        <end position="703"/>
    </location>
</feature>
<comment type="caution">
    <text evidence="16">The sequence shown here is derived from an EMBL/GenBank/DDBJ whole genome shotgun (WGS) entry which is preliminary data.</text>
</comment>
<evidence type="ECO:0000256" key="10">
    <source>
        <dbReference type="SAM" id="Phobius"/>
    </source>
</evidence>
<feature type="transmembrane region" description="Helical" evidence="10">
    <location>
        <begin position="367"/>
        <end position="386"/>
    </location>
</feature>
<dbReference type="PRINTS" id="PR01434">
    <property type="entry name" value="NADHDHGNASE5"/>
</dbReference>
<gene>
    <name evidence="16" type="ORF">GSY69_09920</name>
</gene>
<keyword evidence="2" id="KW-0813">Transport</keyword>
<organism evidence="16 17">
    <name type="scientific">Brevibacterium rongguiense</name>
    <dbReference type="NCBI Taxonomy" id="2695267"/>
    <lineage>
        <taxon>Bacteria</taxon>
        <taxon>Bacillati</taxon>
        <taxon>Actinomycetota</taxon>
        <taxon>Actinomycetes</taxon>
        <taxon>Micrococcales</taxon>
        <taxon>Brevibacteriaceae</taxon>
        <taxon>Brevibacterium</taxon>
    </lineage>
</organism>
<name>A0A6N9H9U4_9MICO</name>
<evidence type="ECO:0000256" key="1">
    <source>
        <dbReference type="ARBA" id="ARBA00004651"/>
    </source>
</evidence>
<dbReference type="InterPro" id="IPR007182">
    <property type="entry name" value="MnhB"/>
</dbReference>
<evidence type="ECO:0000256" key="4">
    <source>
        <dbReference type="ARBA" id="ARBA00022475"/>
    </source>
</evidence>
<dbReference type="InterPro" id="IPR025383">
    <property type="entry name" value="MrpA_C/MbhD"/>
</dbReference>
<feature type="transmembrane region" description="Helical" evidence="10">
    <location>
        <begin position="500"/>
        <end position="518"/>
    </location>
</feature>
<keyword evidence="7" id="KW-0406">Ion transport</keyword>
<dbReference type="Pfam" id="PF00662">
    <property type="entry name" value="Proton_antipo_N"/>
    <property type="match status" value="1"/>
</dbReference>
<evidence type="ECO:0000313" key="16">
    <source>
        <dbReference type="EMBL" id="MYM20272.1"/>
    </source>
</evidence>
<feature type="transmembrane region" description="Helical" evidence="10">
    <location>
        <begin position="204"/>
        <end position="228"/>
    </location>
</feature>
<feature type="transmembrane region" description="Helical" evidence="10">
    <location>
        <begin position="322"/>
        <end position="346"/>
    </location>
</feature>
<feature type="transmembrane region" description="Helical" evidence="10">
    <location>
        <begin position="297"/>
        <end position="316"/>
    </location>
</feature>
<evidence type="ECO:0000256" key="7">
    <source>
        <dbReference type="ARBA" id="ARBA00023065"/>
    </source>
</evidence>
<evidence type="ECO:0000259" key="13">
    <source>
        <dbReference type="Pfam" id="PF04039"/>
    </source>
</evidence>
<comment type="subcellular location">
    <subcellularLocation>
        <location evidence="1">Cell membrane</location>
        <topology evidence="1">Multi-pass membrane protein</topology>
    </subcellularLocation>
    <subcellularLocation>
        <location evidence="9">Membrane</location>
        <topology evidence="9">Multi-pass membrane protein</topology>
    </subcellularLocation>
</comment>
<dbReference type="PRINTS" id="PR01435">
    <property type="entry name" value="NPOXDRDTASE5"/>
</dbReference>
<feature type="transmembrane region" description="Helical" evidence="10">
    <location>
        <begin position="406"/>
        <end position="429"/>
    </location>
</feature>
<dbReference type="NCBIfam" id="NF009284">
    <property type="entry name" value="PRK12644.1"/>
    <property type="match status" value="1"/>
</dbReference>
<evidence type="ECO:0000259" key="11">
    <source>
        <dbReference type="Pfam" id="PF00361"/>
    </source>
</evidence>
<feature type="transmembrane region" description="Helical" evidence="10">
    <location>
        <begin position="922"/>
        <end position="943"/>
    </location>
</feature>
<dbReference type="EMBL" id="WWEQ01000043">
    <property type="protein sequence ID" value="MYM20272.1"/>
    <property type="molecule type" value="Genomic_DNA"/>
</dbReference>
<evidence type="ECO:0000256" key="3">
    <source>
        <dbReference type="ARBA" id="ARBA00022449"/>
    </source>
</evidence>
<evidence type="ECO:0000259" key="12">
    <source>
        <dbReference type="Pfam" id="PF00662"/>
    </source>
</evidence>
<feature type="domain" description="NADH-Ubiquinone oxidoreductase (complex I) chain 5 N-terminal" evidence="12">
    <location>
        <begin position="65"/>
        <end position="108"/>
    </location>
</feature>
<feature type="transmembrane region" description="Helical" evidence="10">
    <location>
        <begin position="644"/>
        <end position="663"/>
    </location>
</feature>
<evidence type="ECO:0000313" key="17">
    <source>
        <dbReference type="Proteomes" id="UP000469215"/>
    </source>
</evidence>
<proteinExistence type="predicted"/>
<keyword evidence="8 10" id="KW-0472">Membrane</keyword>
<sequence>MTALITAFFAAALLAPPLFARMGRSAFFLMALVPAVALGYSIAVAPTVLAGGEVRESLDWLAPLGMGMSLSMNPLSWVMSLLVTGVGALVFLYSAHYFEPGDPSIGRFAGVLMAFAGMMYGLVIADELLVLYIFWEGTTVFSYLLIGHSTSRKASRQAALQALIVTTFGGLAMLVGMIMLSAVYGTGSISAIVAAGYRGGPDAGLVITAVLLIVVGAVSKSALVPFHFWLPGAMAAPTPVSAYLHAAAMVKAGVYLILRLAPGFHTMPGWLPVLLALGITTMIMGGWTALRQFDLKLVLAYGTVSQLGLLIVISAFGTRDTATAALAMLVSHALFKSCLFLTVGIIDHQVGTRDLRKLSGMARSTPVLAVCGTVAAASMAGIPPLLGFAAKEAVYSTLLETGTTAGLIALIGTIAGSVLTVAYSARFVFGAFGSKPGVKPVKRCESAPVFMAPVVLLAGLCALLGPLVFLLDPLVTAHSAGLAGEGKAYHLALWHGFEPALWLSALTLGLGAVLIAAAQPISLFQAAAPQLPSANRVYRRIVEGVEFVSSWVTARTQRGSLPFYQAVIYVVAIVTIGLAMLLNGTWPAHFVFADSWPQIVIAVCMIPAAIAATVATKRFAAVVIVGVTGYGMVAFFAAQGAPDLALTQILVESITIVVFVLVLRRLPAGIGRSEGRFSPTMRAIVGGLFGALMMGVAAVAMAARDAAPISEQFGRLAYEIGHGKNIVNVTLVDIRAWDTLGELSVVVVAATGVASLIFVRSREGKLQRFEAPAELSRTGRFTPVAEALSAEASDSAQEAGGRSAWLLAGRTLAPRNRSIILEVIVRLLFHPMMVFSVYLLFAGHNMPGGGFAAGLVAGLALIARYLAGGRYELAEAAHVDAGRLLGFGMAIVALTALGGFVWGDSVLQSEYLAFDVPLLGHLSFGTSTIFDIGVYLIVVGLMLDILRSLGAQVDLYQEADEEALAQTISEVADAPHEERLHELLGEVDSLDLAPGSDGGRL</sequence>
<dbReference type="Pfam" id="PF04039">
    <property type="entry name" value="MnhB"/>
    <property type="match status" value="1"/>
</dbReference>
<feature type="transmembrane region" description="Helical" evidence="10">
    <location>
        <begin position="270"/>
        <end position="290"/>
    </location>
</feature>
<feature type="transmembrane region" description="Helical" evidence="10">
    <location>
        <begin position="75"/>
        <end position="93"/>
    </location>
</feature>
<keyword evidence="17" id="KW-1185">Reference proteome</keyword>
<dbReference type="InterPro" id="IPR001750">
    <property type="entry name" value="ND/Mrp_TM"/>
</dbReference>
<feature type="transmembrane region" description="Helical" evidence="10">
    <location>
        <begin position="595"/>
        <end position="612"/>
    </location>
</feature>
<dbReference type="Pfam" id="PF13244">
    <property type="entry name" value="MbhD"/>
    <property type="match status" value="1"/>
</dbReference>
<evidence type="ECO:0000259" key="14">
    <source>
        <dbReference type="Pfam" id="PF13244"/>
    </source>
</evidence>
<feature type="transmembrane region" description="Helical" evidence="10">
    <location>
        <begin position="563"/>
        <end position="583"/>
    </location>
</feature>
<keyword evidence="5 9" id="KW-0812">Transmembrane</keyword>
<evidence type="ECO:0000256" key="2">
    <source>
        <dbReference type="ARBA" id="ARBA00022448"/>
    </source>
</evidence>
<evidence type="ECO:0000256" key="8">
    <source>
        <dbReference type="ARBA" id="ARBA00023136"/>
    </source>
</evidence>
<dbReference type="AlphaFoldDB" id="A0A6N9H9U4"/>
<feature type="transmembrane region" description="Helical" evidence="10">
    <location>
        <begin position="846"/>
        <end position="863"/>
    </location>
</feature>
<keyword evidence="6 10" id="KW-1133">Transmembrane helix</keyword>
<reference evidence="16 17" key="1">
    <citation type="submission" date="2020-01" db="EMBL/GenBank/DDBJ databases">
        <authorList>
            <person name="Deng T."/>
        </authorList>
    </citation>
    <scope>NUCLEOTIDE SEQUENCE [LARGE SCALE GENOMIC DNA]</scope>
    <source>
        <strain evidence="16 17">5221</strain>
    </source>
</reference>
<feature type="transmembrane region" description="Helical" evidence="10">
    <location>
        <begin position="105"/>
        <end position="123"/>
    </location>
</feature>
<dbReference type="PANTHER" id="PTHR43373">
    <property type="entry name" value="NA(+)/H(+) ANTIPORTER SUBUNIT"/>
    <property type="match status" value="1"/>
</dbReference>
<feature type="domain" description="MrpA C-terminal/MbhE" evidence="15">
    <location>
        <begin position="689"/>
        <end position="757"/>
    </location>
</feature>
<dbReference type="InterPro" id="IPR050616">
    <property type="entry name" value="CPA3_Na-H_Antiporter_A"/>
</dbReference>
<dbReference type="Pfam" id="PF20501">
    <property type="entry name" value="MbhE"/>
    <property type="match status" value="1"/>
</dbReference>
<accession>A0A6N9H9U4</accession>
<protein>
    <submittedName>
        <fullName evidence="16">Na+/H+ antiporter subunit A</fullName>
    </submittedName>
</protein>
<feature type="domain" description="MrpA C-terminal/MbhD" evidence="14">
    <location>
        <begin position="604"/>
        <end position="667"/>
    </location>
</feature>
<evidence type="ECO:0000259" key="15">
    <source>
        <dbReference type="Pfam" id="PF20501"/>
    </source>
</evidence>
<feature type="transmembrane region" description="Helical" evidence="10">
    <location>
        <begin position="884"/>
        <end position="902"/>
    </location>
</feature>
<feature type="transmembrane region" description="Helical" evidence="10">
    <location>
        <begin position="449"/>
        <end position="471"/>
    </location>
</feature>
<dbReference type="InterPro" id="IPR046806">
    <property type="entry name" value="MrpA_C/MbhE"/>
</dbReference>
<dbReference type="Pfam" id="PF00361">
    <property type="entry name" value="Proton_antipo_M"/>
    <property type="match status" value="1"/>
</dbReference>